<gene>
    <name evidence="1" type="primary">33</name>
    <name evidence="1" type="ORF">PBI_JAY2JAY_33</name>
</gene>
<name>A0A0A0RQF0_9CAUD</name>
<dbReference type="RefSeq" id="YP_009225759.1">
    <property type="nucleotide sequence ID" value="NC_029098.1"/>
</dbReference>
<evidence type="ECO:0000313" key="1">
    <source>
        <dbReference type="EMBL" id="AIW02532.1"/>
    </source>
</evidence>
<sequence length="106" mass="12765">MNRGQLEDLVDKWHDSDTEMSLHEFLGMTEEEYSVWVEFDILPDEEIPREKFLALRKDAYRWANDADNYLSENRRYKEAVSELRMLSNYDDIDTDYIHGILDRNNV</sequence>
<dbReference type="OrthoDB" id="16685at10239"/>
<dbReference type="KEGG" id="vg:26796762"/>
<evidence type="ECO:0000313" key="2">
    <source>
        <dbReference type="Proteomes" id="UP000030200"/>
    </source>
</evidence>
<dbReference type="GeneID" id="26796762"/>
<keyword evidence="2" id="KW-1185">Reference proteome</keyword>
<proteinExistence type="predicted"/>
<reference evidence="1 2" key="1">
    <citation type="submission" date="2014-09" db="EMBL/GenBank/DDBJ databases">
        <authorList>
            <person name="Gicewicz E.A."/>
            <person name="Hiryak K.M."/>
            <person name="Horoschock A.N."/>
            <person name="Kneeream E.R."/>
            <person name="Luchetta J."/>
            <person name="Mikolon A.R."/>
            <person name="Smith S.N."/>
            <person name="Svintozelskiy S."/>
            <person name="Yucha M.L."/>
            <person name="Manna D.P."/>
            <person name="Pidcock K.A."/>
            <person name="Laing C.E."/>
            <person name="Schaff J.E."/>
            <person name="Dashiell C.L."/>
            <person name="Macialek J.A."/>
            <person name="Anders K.R."/>
            <person name="Braun M.A."/>
            <person name="Delesalle V.A."/>
            <person name="Hughes L.E."/>
            <person name="Ware V.C."/>
            <person name="Bradley K.W."/>
            <person name="Barker L.P."/>
            <person name="Asai D.J."/>
            <person name="Bowman C.A."/>
            <person name="Russell D.A."/>
            <person name="Pope W.H."/>
            <person name="Jacobs-Sera D."/>
            <person name="Hendrix R.W."/>
            <person name="Hatfull G.F."/>
        </authorList>
    </citation>
    <scope>NUCLEOTIDE SEQUENCE [LARGE SCALE GENOMIC DNA]</scope>
</reference>
<dbReference type="EMBL" id="KM652554">
    <property type="protein sequence ID" value="AIW02532.1"/>
    <property type="molecule type" value="Genomic_DNA"/>
</dbReference>
<protein>
    <submittedName>
        <fullName evidence="1">Uncharacterized protein</fullName>
    </submittedName>
</protein>
<accession>A0A0A0RQF0</accession>
<organism evidence="1 2">
    <name type="scientific">Streptomyces phage Jay2Jay</name>
    <dbReference type="NCBI Taxonomy" id="1556290"/>
    <lineage>
        <taxon>Viruses</taxon>
        <taxon>Duplodnaviria</taxon>
        <taxon>Heunggongvirae</taxon>
        <taxon>Uroviricota</taxon>
        <taxon>Caudoviricetes</taxon>
        <taxon>Stanwilliamsviridae</taxon>
        <taxon>Boydwoodruffvirinae</taxon>
        <taxon>Samistivirus</taxon>
        <taxon>Samistivirus jay2jay</taxon>
    </lineage>
</organism>
<dbReference type="Proteomes" id="UP000030200">
    <property type="component" value="Segment"/>
</dbReference>